<dbReference type="InterPro" id="IPR001148">
    <property type="entry name" value="CA_dom"/>
</dbReference>
<evidence type="ECO:0000256" key="4">
    <source>
        <dbReference type="ARBA" id="ARBA00022723"/>
    </source>
</evidence>
<dbReference type="Gene3D" id="3.10.200.10">
    <property type="entry name" value="Alpha carbonic anhydrase"/>
    <property type="match status" value="1"/>
</dbReference>
<evidence type="ECO:0000256" key="8">
    <source>
        <dbReference type="RuleBase" id="RU367011"/>
    </source>
</evidence>
<evidence type="ECO:0000256" key="3">
    <source>
        <dbReference type="ARBA" id="ARBA00012925"/>
    </source>
</evidence>
<comment type="caution">
    <text evidence="10">The sequence shown here is derived from an EMBL/GenBank/DDBJ whole genome shotgun (WGS) entry which is preliminary data.</text>
</comment>
<comment type="catalytic activity">
    <reaction evidence="7 8">
        <text>hydrogencarbonate + H(+) = CO2 + H2O</text>
        <dbReference type="Rhea" id="RHEA:10748"/>
        <dbReference type="ChEBI" id="CHEBI:15377"/>
        <dbReference type="ChEBI" id="CHEBI:15378"/>
        <dbReference type="ChEBI" id="CHEBI:16526"/>
        <dbReference type="ChEBI" id="CHEBI:17544"/>
        <dbReference type="EC" id="4.2.1.1"/>
    </reaction>
</comment>
<dbReference type="InterPro" id="IPR023561">
    <property type="entry name" value="Carbonic_anhydrase_a-class"/>
</dbReference>
<comment type="similarity">
    <text evidence="2 8">Belongs to the alpha-carbonic anhydrase family.</text>
</comment>
<dbReference type="Proteomes" id="UP001162164">
    <property type="component" value="Unassembled WGS sequence"/>
</dbReference>
<evidence type="ECO:0000256" key="6">
    <source>
        <dbReference type="ARBA" id="ARBA00023239"/>
    </source>
</evidence>
<name>A0ABQ9JRA1_9CUCU</name>
<keyword evidence="5 8" id="KW-0862">Zinc</keyword>
<dbReference type="SUPFAM" id="SSF51069">
    <property type="entry name" value="Carbonic anhydrase"/>
    <property type="match status" value="1"/>
</dbReference>
<dbReference type="Pfam" id="PF00194">
    <property type="entry name" value="Carb_anhydrase"/>
    <property type="match status" value="1"/>
</dbReference>
<dbReference type="InterPro" id="IPR036398">
    <property type="entry name" value="CA_dom_sf"/>
</dbReference>
<evidence type="ECO:0000259" key="9">
    <source>
        <dbReference type="PROSITE" id="PS51144"/>
    </source>
</evidence>
<dbReference type="EC" id="4.2.1.1" evidence="3 8"/>
<evidence type="ECO:0000256" key="1">
    <source>
        <dbReference type="ARBA" id="ARBA00002904"/>
    </source>
</evidence>
<evidence type="ECO:0000256" key="7">
    <source>
        <dbReference type="ARBA" id="ARBA00048348"/>
    </source>
</evidence>
<dbReference type="InterPro" id="IPR018338">
    <property type="entry name" value="Carbonic_anhydrase_a-class_CS"/>
</dbReference>
<gene>
    <name evidence="10" type="ORF">NQ317_004798</name>
</gene>
<feature type="domain" description="Alpha-carbonic anhydrase" evidence="9">
    <location>
        <begin position="18"/>
        <end position="267"/>
    </location>
</feature>
<keyword evidence="4 8" id="KW-0479">Metal-binding</keyword>
<evidence type="ECO:0000313" key="11">
    <source>
        <dbReference type="Proteomes" id="UP001162164"/>
    </source>
</evidence>
<dbReference type="PROSITE" id="PS00162">
    <property type="entry name" value="ALPHA_CA_1"/>
    <property type="match status" value="1"/>
</dbReference>
<protein>
    <recommendedName>
        <fullName evidence="3 8">Carbonic anhydrase</fullName>
        <ecNumber evidence="3 8">4.2.1.1</ecNumber>
    </recommendedName>
</protein>
<reference evidence="10" key="1">
    <citation type="journal article" date="2023" name="Insect Mol. Biol.">
        <title>Genome sequencing provides insights into the evolution of gene families encoding plant cell wall-degrading enzymes in longhorned beetles.</title>
        <authorList>
            <person name="Shin N.R."/>
            <person name="Okamura Y."/>
            <person name="Kirsch R."/>
            <person name="Pauchet Y."/>
        </authorList>
    </citation>
    <scope>NUCLEOTIDE SEQUENCE</scope>
    <source>
        <strain evidence="10">MMC_N1</strain>
    </source>
</reference>
<dbReference type="CDD" id="cd00326">
    <property type="entry name" value="alpha_CA"/>
    <property type="match status" value="1"/>
</dbReference>
<dbReference type="PROSITE" id="PS51144">
    <property type="entry name" value="ALPHA_CA_2"/>
    <property type="match status" value="1"/>
</dbReference>
<evidence type="ECO:0000256" key="2">
    <source>
        <dbReference type="ARBA" id="ARBA00010718"/>
    </source>
</evidence>
<dbReference type="PANTHER" id="PTHR18952:SF265">
    <property type="entry name" value="CARBONIC ANHYDRASE"/>
    <property type="match status" value="1"/>
</dbReference>
<dbReference type="SMART" id="SM01057">
    <property type="entry name" value="Carb_anhydrase"/>
    <property type="match status" value="1"/>
</dbReference>
<comment type="cofactor">
    <cofactor evidence="8">
        <name>Zn(2+)</name>
        <dbReference type="ChEBI" id="CHEBI:29105"/>
    </cofactor>
</comment>
<dbReference type="EMBL" id="JAPWTJ010000232">
    <property type="protein sequence ID" value="KAJ8980796.1"/>
    <property type="molecule type" value="Genomic_DNA"/>
</dbReference>
<evidence type="ECO:0000313" key="10">
    <source>
        <dbReference type="EMBL" id="KAJ8980796.1"/>
    </source>
</evidence>
<dbReference type="PANTHER" id="PTHR18952">
    <property type="entry name" value="CARBONIC ANHYDRASE"/>
    <property type="match status" value="1"/>
</dbReference>
<keyword evidence="11" id="KW-1185">Reference proteome</keyword>
<accession>A0ABQ9JRA1</accession>
<evidence type="ECO:0000256" key="5">
    <source>
        <dbReference type="ARBA" id="ARBA00022833"/>
    </source>
</evidence>
<keyword evidence="6 8" id="KW-0456">Lyase</keyword>
<proteinExistence type="inferred from homology"/>
<organism evidence="10 11">
    <name type="scientific">Molorchus minor</name>
    <dbReference type="NCBI Taxonomy" id="1323400"/>
    <lineage>
        <taxon>Eukaryota</taxon>
        <taxon>Metazoa</taxon>
        <taxon>Ecdysozoa</taxon>
        <taxon>Arthropoda</taxon>
        <taxon>Hexapoda</taxon>
        <taxon>Insecta</taxon>
        <taxon>Pterygota</taxon>
        <taxon>Neoptera</taxon>
        <taxon>Endopterygota</taxon>
        <taxon>Coleoptera</taxon>
        <taxon>Polyphaga</taxon>
        <taxon>Cucujiformia</taxon>
        <taxon>Chrysomeloidea</taxon>
        <taxon>Cerambycidae</taxon>
        <taxon>Lamiinae</taxon>
        <taxon>Monochamini</taxon>
        <taxon>Molorchus</taxon>
    </lineage>
</organism>
<comment type="function">
    <text evidence="1 8">Reversible hydration of carbon dioxide.</text>
</comment>
<sequence>MKAIVVMSAVTSFLIRSGDWSYDNLDEWPETCLNGTTQSPINLEKASATRRNFSEIVFNNFYNVNVTLQNTGHTVQVTISEDDQNTLSPNITGGVFGTNYYFLDNLHFHWNSEHTIDGYRYPLEGHFLLYNHSYGNITNALNYIHGFAVISVMYEIEDSCTYNSFEDITETIDDISKNVSVSVRLRNKISIHSLLPTTTNKVFVYNGSLTTPDCNEGALWVVLEEPSCIKQSQYEKLSGIYSDRDALVEQNTRPLQDLYGREILYSGTAAMKKKFVRL</sequence>